<dbReference type="EMBL" id="CAUOFW020001825">
    <property type="protein sequence ID" value="CAK9149032.1"/>
    <property type="molecule type" value="Genomic_DNA"/>
</dbReference>
<feature type="region of interest" description="Disordered" evidence="2">
    <location>
        <begin position="164"/>
        <end position="229"/>
    </location>
</feature>
<feature type="compositionally biased region" description="Basic and acidic residues" evidence="2">
    <location>
        <begin position="198"/>
        <end position="209"/>
    </location>
</feature>
<dbReference type="AlphaFoldDB" id="A0ABC8RVZ5"/>
<reference evidence="3 4" key="1">
    <citation type="submission" date="2024-02" db="EMBL/GenBank/DDBJ databases">
        <authorList>
            <person name="Vignale AGUSTIN F."/>
            <person name="Sosa J E."/>
            <person name="Modenutti C."/>
        </authorList>
    </citation>
    <scope>NUCLEOTIDE SEQUENCE [LARGE SCALE GENOMIC DNA]</scope>
</reference>
<protein>
    <submittedName>
        <fullName evidence="3">Uncharacterized protein</fullName>
    </submittedName>
</protein>
<accession>A0ABC8RVZ5</accession>
<organism evidence="3 4">
    <name type="scientific">Ilex paraguariensis</name>
    <name type="common">yerba mate</name>
    <dbReference type="NCBI Taxonomy" id="185542"/>
    <lineage>
        <taxon>Eukaryota</taxon>
        <taxon>Viridiplantae</taxon>
        <taxon>Streptophyta</taxon>
        <taxon>Embryophyta</taxon>
        <taxon>Tracheophyta</taxon>
        <taxon>Spermatophyta</taxon>
        <taxon>Magnoliopsida</taxon>
        <taxon>eudicotyledons</taxon>
        <taxon>Gunneridae</taxon>
        <taxon>Pentapetalae</taxon>
        <taxon>asterids</taxon>
        <taxon>campanulids</taxon>
        <taxon>Aquifoliales</taxon>
        <taxon>Aquifoliaceae</taxon>
        <taxon>Ilex</taxon>
    </lineage>
</organism>
<keyword evidence="1" id="KW-0175">Coiled coil</keyword>
<evidence type="ECO:0000313" key="4">
    <source>
        <dbReference type="Proteomes" id="UP001642360"/>
    </source>
</evidence>
<comment type="caution">
    <text evidence="3">The sequence shown here is derived from an EMBL/GenBank/DDBJ whole genome shotgun (WGS) entry which is preliminary data.</text>
</comment>
<proteinExistence type="predicted"/>
<feature type="region of interest" description="Disordered" evidence="2">
    <location>
        <begin position="268"/>
        <end position="339"/>
    </location>
</feature>
<feature type="coiled-coil region" evidence="1">
    <location>
        <begin position="122"/>
        <end position="163"/>
    </location>
</feature>
<gene>
    <name evidence="3" type="ORF">ILEXP_LOCUS17025</name>
</gene>
<dbReference type="PANTHER" id="PTHR35689:SF1">
    <property type="entry name" value="EARLY ENDOSOME ANTIGEN"/>
    <property type="match status" value="1"/>
</dbReference>
<name>A0ABC8RVZ5_9AQUA</name>
<dbReference type="PANTHER" id="PTHR35689">
    <property type="entry name" value="EARLY ENDOSOME ANTIGEN"/>
    <property type="match status" value="1"/>
</dbReference>
<evidence type="ECO:0000256" key="2">
    <source>
        <dbReference type="SAM" id="MobiDB-lite"/>
    </source>
</evidence>
<dbReference type="Proteomes" id="UP001642360">
    <property type="component" value="Unassembled WGS sequence"/>
</dbReference>
<evidence type="ECO:0000313" key="3">
    <source>
        <dbReference type="EMBL" id="CAK9149032.1"/>
    </source>
</evidence>
<sequence length="339" mass="38119">MPREQLFLESLLGTLNGKDEVASTAEAFLEANSGVEVCERMLKMWNRGRDGDMVDTSAEDMPREQLFLESLLGTLNGKDEVASTAEAFLEANSGVEVCERMLKMWNSLGPSTQKVLALAAEVKTLQKDREHLRINLHRAEDEVKALFEENRILDDENKRLMRQRHREKCTPGSGGKLTSSASAKSIKRKSSPGMSSPIEKKIDFRDGDSLRQPLSPLQHNSPECRMHKNSPRNSYLTCVLGMGFHPTEVFTSVKVLFEENRILDDENKRLMRQRHREKRTPGSGGKLTSSASAKSIKRKSSPGMSSPIEKKIDFSDGDSLRQPLSPLQHNSPECRMHKK</sequence>
<evidence type="ECO:0000256" key="1">
    <source>
        <dbReference type="SAM" id="Coils"/>
    </source>
</evidence>
<keyword evidence="4" id="KW-1185">Reference proteome</keyword>